<dbReference type="NCBIfam" id="TIGR03082">
    <property type="entry name" value="Gneg_AbrB_dup"/>
    <property type="match status" value="2"/>
</dbReference>
<feature type="transmembrane region" description="Helical" evidence="1">
    <location>
        <begin position="56"/>
        <end position="74"/>
    </location>
</feature>
<dbReference type="PANTHER" id="PTHR38457:SF1">
    <property type="entry name" value="REGULATOR ABRB-RELATED"/>
    <property type="match status" value="1"/>
</dbReference>
<evidence type="ECO:0000313" key="3">
    <source>
        <dbReference type="Proteomes" id="UP000272238"/>
    </source>
</evidence>
<keyword evidence="3" id="KW-1185">Reference proteome</keyword>
<dbReference type="PIRSF" id="PIRSF038991">
    <property type="entry name" value="Protein_AbrB"/>
    <property type="match status" value="1"/>
</dbReference>
<gene>
    <name evidence="2" type="ORF">D8M03_15485</name>
</gene>
<feature type="transmembrane region" description="Helical" evidence="1">
    <location>
        <begin position="177"/>
        <end position="196"/>
    </location>
</feature>
<keyword evidence="1" id="KW-1133">Transmembrane helix</keyword>
<keyword evidence="1" id="KW-0812">Transmembrane</keyword>
<feature type="transmembrane region" description="Helical" evidence="1">
    <location>
        <begin position="301"/>
        <end position="334"/>
    </location>
</feature>
<evidence type="ECO:0000256" key="1">
    <source>
        <dbReference type="SAM" id="Phobius"/>
    </source>
</evidence>
<dbReference type="AlphaFoldDB" id="A0A494YUL7"/>
<feature type="transmembrane region" description="Helical" evidence="1">
    <location>
        <begin position="228"/>
        <end position="245"/>
    </location>
</feature>
<dbReference type="RefSeq" id="WP_121215725.1">
    <property type="nucleotide sequence ID" value="NZ_RBZN01000057.1"/>
</dbReference>
<keyword evidence="1" id="KW-0472">Membrane</keyword>
<dbReference type="PANTHER" id="PTHR38457">
    <property type="entry name" value="REGULATOR ABRB-RELATED"/>
    <property type="match status" value="1"/>
</dbReference>
<feature type="transmembrane region" description="Helical" evidence="1">
    <location>
        <begin position="29"/>
        <end position="44"/>
    </location>
</feature>
<feature type="transmembrane region" description="Helical" evidence="1">
    <location>
        <begin position="138"/>
        <end position="165"/>
    </location>
</feature>
<dbReference type="OrthoDB" id="5460360at2"/>
<comment type="caution">
    <text evidence="2">The sequence shown here is derived from an EMBL/GenBank/DDBJ whole genome shotgun (WGS) entry which is preliminary data.</text>
</comment>
<reference evidence="2 3" key="1">
    <citation type="journal article" date="2016" name="Antonie Van Leeuwenhoek">
        <title>Lysinibacillus endophyticus sp. nov., an indole-3-acetic acid producing endophytic bacterium isolated from corn root (Zea mays cv. Xinken-5).</title>
        <authorList>
            <person name="Yu J."/>
            <person name="Guan X."/>
            <person name="Liu C."/>
            <person name="Xiang W."/>
            <person name="Yu Z."/>
            <person name="Liu X."/>
            <person name="Wang G."/>
        </authorList>
    </citation>
    <scope>NUCLEOTIDE SEQUENCE [LARGE SCALE GENOMIC DNA]</scope>
    <source>
        <strain evidence="2 3">DSM 100506</strain>
    </source>
</reference>
<dbReference type="GO" id="GO:0010468">
    <property type="term" value="P:regulation of gene expression"/>
    <property type="evidence" value="ECO:0007669"/>
    <property type="project" value="InterPro"/>
</dbReference>
<proteinExistence type="predicted"/>
<feature type="transmembrane region" description="Helical" evidence="1">
    <location>
        <begin position="80"/>
        <end position="103"/>
    </location>
</feature>
<feature type="transmembrane region" description="Helical" evidence="1">
    <location>
        <begin position="203"/>
        <end position="222"/>
    </location>
</feature>
<dbReference type="InterPro" id="IPR007820">
    <property type="entry name" value="AbrB_fam"/>
</dbReference>
<sequence>MHFKSIGLVVLISLIGVFCFNLTGLPVPWMLGPLFAVLISQFLIKYELYWPVKFRNFGLIIVGISIGQAFQMNLLAGAGWLVTFMLLLNIVLVIISIFMALGIQKIGNISLKTALTCTVPGGLAQITVFAEEEKDIDLAVVVFFHVVRIISIVFLVPFFLSGHIIQASGGDSLELGSIIPIILLIIASYVSAIVGLKLKIPVSFFLSPVLLLVILNVCSIDTPELPSILLHIAQLFMGAYIGLQLKPEMLKLGKRVLILGIGIALFLLAVTFGQALLLKYFLHYSLATSFLSTAAGGLDQMSLLATAVGADVSVVTVFQMFRLLFVFLVVLPLLKVACSMIDKKNDISIVKS</sequence>
<dbReference type="Pfam" id="PF05145">
    <property type="entry name" value="AbrB"/>
    <property type="match status" value="1"/>
</dbReference>
<feature type="transmembrane region" description="Helical" evidence="1">
    <location>
        <begin position="257"/>
        <end position="281"/>
    </location>
</feature>
<evidence type="ECO:0000313" key="2">
    <source>
        <dbReference type="EMBL" id="RKQ13699.1"/>
    </source>
</evidence>
<dbReference type="Proteomes" id="UP000272238">
    <property type="component" value="Unassembled WGS sequence"/>
</dbReference>
<dbReference type="GO" id="GO:0016020">
    <property type="term" value="C:membrane"/>
    <property type="evidence" value="ECO:0007669"/>
    <property type="project" value="InterPro"/>
</dbReference>
<protein>
    <submittedName>
        <fullName evidence="2">AbrB family transcriptional regulator</fullName>
    </submittedName>
</protein>
<dbReference type="EMBL" id="RBZN01000057">
    <property type="protein sequence ID" value="RKQ13699.1"/>
    <property type="molecule type" value="Genomic_DNA"/>
</dbReference>
<accession>A0A494YUL7</accession>
<organism evidence="2 3">
    <name type="scientific">Ureibacillus endophyticus</name>
    <dbReference type="NCBI Taxonomy" id="1978490"/>
    <lineage>
        <taxon>Bacteria</taxon>
        <taxon>Bacillati</taxon>
        <taxon>Bacillota</taxon>
        <taxon>Bacilli</taxon>
        <taxon>Bacillales</taxon>
        <taxon>Caryophanaceae</taxon>
        <taxon>Ureibacillus</taxon>
    </lineage>
</organism>
<name>A0A494YUL7_9BACL</name>
<dbReference type="InterPro" id="IPR017516">
    <property type="entry name" value="AbrB_dup"/>
</dbReference>